<dbReference type="EMBL" id="AK417807">
    <property type="protein sequence ID" value="BAN21022.1"/>
    <property type="molecule type" value="mRNA"/>
</dbReference>
<organism evidence="1">
    <name type="scientific">Riptortus pedestris</name>
    <name type="common">Bean bug</name>
    <dbReference type="NCBI Taxonomy" id="329032"/>
    <lineage>
        <taxon>Eukaryota</taxon>
        <taxon>Metazoa</taxon>
        <taxon>Ecdysozoa</taxon>
        <taxon>Arthropoda</taxon>
        <taxon>Hexapoda</taxon>
        <taxon>Insecta</taxon>
        <taxon>Pterygota</taxon>
        <taxon>Neoptera</taxon>
        <taxon>Paraneoptera</taxon>
        <taxon>Hemiptera</taxon>
        <taxon>Heteroptera</taxon>
        <taxon>Panheteroptera</taxon>
        <taxon>Pentatomomorpha</taxon>
        <taxon>Coreoidea</taxon>
        <taxon>Alydidae</taxon>
        <taxon>Riptortus</taxon>
    </lineage>
</organism>
<proteinExistence type="evidence at transcript level"/>
<sequence length="57" mass="6835">MRIAFMDLNMLSFTPTPQLLNLMFTHATVIMRYLHYVSFSNIAQFHIYKVYIVFCNK</sequence>
<reference evidence="1" key="1">
    <citation type="journal article" date="2013" name="PLoS ONE">
        <title>Gene expression in gut symbiotic organ of stinkbug affected by extracellular bacterial symbiont.</title>
        <authorList>
            <person name="Futahashi R."/>
            <person name="Tanaka K."/>
            <person name="Tanahashi M."/>
            <person name="Nikoh N."/>
            <person name="Kikuchi Y."/>
            <person name="Lee B.L."/>
            <person name="Fukatsu T."/>
        </authorList>
    </citation>
    <scope>NUCLEOTIDE SEQUENCE</scope>
    <source>
        <tissue evidence="1">Midgut</tissue>
    </source>
</reference>
<dbReference type="AlphaFoldDB" id="R4WSW4"/>
<protein>
    <submittedName>
        <fullName evidence="1">Unkown protein</fullName>
    </submittedName>
</protein>
<name>R4WSW4_RIPPE</name>
<evidence type="ECO:0000313" key="1">
    <source>
        <dbReference type="EMBL" id="BAN21022.1"/>
    </source>
</evidence>
<accession>R4WSW4</accession>